<feature type="signal peptide" evidence="8">
    <location>
        <begin position="1"/>
        <end position="24"/>
    </location>
</feature>
<protein>
    <submittedName>
        <fullName evidence="9">Uncharacterized protein</fullName>
    </submittedName>
</protein>
<dbReference type="GO" id="GO:0005576">
    <property type="term" value="C:extracellular region"/>
    <property type="evidence" value="ECO:0007669"/>
    <property type="project" value="UniProtKB-SubCell"/>
</dbReference>
<keyword evidence="7" id="KW-0443">Lipid metabolism</keyword>
<dbReference type="InterPro" id="IPR035669">
    <property type="entry name" value="SGNH_plant_lipase-like"/>
</dbReference>
<dbReference type="CDD" id="cd01837">
    <property type="entry name" value="SGNH_plant_lipase_like"/>
    <property type="match status" value="1"/>
</dbReference>
<organism evidence="9 10">
    <name type="scientific">Citrus x changshan-huyou</name>
    <dbReference type="NCBI Taxonomy" id="2935761"/>
    <lineage>
        <taxon>Eukaryota</taxon>
        <taxon>Viridiplantae</taxon>
        <taxon>Streptophyta</taxon>
        <taxon>Embryophyta</taxon>
        <taxon>Tracheophyta</taxon>
        <taxon>Spermatophyta</taxon>
        <taxon>Magnoliopsida</taxon>
        <taxon>eudicotyledons</taxon>
        <taxon>Gunneridae</taxon>
        <taxon>Pentapetalae</taxon>
        <taxon>rosids</taxon>
        <taxon>malvids</taxon>
        <taxon>Sapindales</taxon>
        <taxon>Rutaceae</taxon>
        <taxon>Aurantioideae</taxon>
        <taxon>Citrus</taxon>
    </lineage>
</organism>
<dbReference type="Proteomes" id="UP001428341">
    <property type="component" value="Unassembled WGS sequence"/>
</dbReference>
<dbReference type="PANTHER" id="PTHR45650:SF9">
    <property type="entry name" value="SGNH HYDROLASE-TYPE ESTERASE DOMAIN-CONTAINING PROTEIN"/>
    <property type="match status" value="1"/>
</dbReference>
<dbReference type="InterPro" id="IPR036514">
    <property type="entry name" value="SGNH_hydro_sf"/>
</dbReference>
<evidence type="ECO:0000256" key="8">
    <source>
        <dbReference type="SAM" id="SignalP"/>
    </source>
</evidence>
<accession>A0AAP0N252</accession>
<dbReference type="SUPFAM" id="SSF52266">
    <property type="entry name" value="SGNH hydrolase"/>
    <property type="match status" value="1"/>
</dbReference>
<keyword evidence="4 8" id="KW-0732">Signal</keyword>
<evidence type="ECO:0000256" key="4">
    <source>
        <dbReference type="ARBA" id="ARBA00022729"/>
    </source>
</evidence>
<keyword evidence="5" id="KW-0378">Hydrolase</keyword>
<dbReference type="AlphaFoldDB" id="A0AAP0N252"/>
<dbReference type="Gene3D" id="3.40.50.1110">
    <property type="entry name" value="SGNH hydrolase"/>
    <property type="match status" value="1"/>
</dbReference>
<dbReference type="InterPro" id="IPR051238">
    <property type="entry name" value="GDSL_esterase/lipase"/>
</dbReference>
<comment type="subcellular location">
    <subcellularLocation>
        <location evidence="1">Secreted</location>
    </subcellularLocation>
</comment>
<dbReference type="InterPro" id="IPR001087">
    <property type="entry name" value="GDSL"/>
</dbReference>
<name>A0AAP0N252_9ROSI</name>
<evidence type="ECO:0000313" key="9">
    <source>
        <dbReference type="EMBL" id="KAK9229867.1"/>
    </source>
</evidence>
<proteinExistence type="inferred from homology"/>
<evidence type="ECO:0000256" key="2">
    <source>
        <dbReference type="ARBA" id="ARBA00008668"/>
    </source>
</evidence>
<evidence type="ECO:0000313" key="10">
    <source>
        <dbReference type="Proteomes" id="UP001428341"/>
    </source>
</evidence>
<sequence>MTRGRKQWHLMVMILNFHFRWVNGAEQVPCYFIFGDSLFDSGNNNALPTKAKANYPPYGIDFPGGPTGRFSNGLNMADVIAQLLGFDGFIPSYASARGEDILKGVNYASGGGGILNETARNNLGFVWSMNHQLLNHQRTVSRIRRVLKRDRKSTAKYLSKCIYTVGMGNNDYINNYLLPQFYTTSHVYTPEQYATVLVRQYSRQLKILYKLGARKIAVFGLGLVGCTPGSVAMYGTSNSSMCVDSINMAVQIFNKKLIPLVDELNNNLQDAKFIYVDVFNISSTPTPGNSAINTPCCEVGNLTMNEGVSTCTPFGTSCPNRGEHVFWDTTHPTEVANAVLAGRSYSAQLPSDTYPIDIRRLAQL</sequence>
<dbReference type="GO" id="GO:0016042">
    <property type="term" value="P:lipid catabolic process"/>
    <property type="evidence" value="ECO:0007669"/>
    <property type="project" value="UniProtKB-KW"/>
</dbReference>
<evidence type="ECO:0000256" key="5">
    <source>
        <dbReference type="ARBA" id="ARBA00022801"/>
    </source>
</evidence>
<comment type="caution">
    <text evidence="9">The sequence shown here is derived from an EMBL/GenBank/DDBJ whole genome shotgun (WGS) entry which is preliminary data.</text>
</comment>
<reference evidence="9 10" key="1">
    <citation type="submission" date="2024-05" db="EMBL/GenBank/DDBJ databases">
        <title>Haplotype-resolved chromosome-level genome assembly of Huyou (Citrus changshanensis).</title>
        <authorList>
            <person name="Miao C."/>
            <person name="Chen W."/>
            <person name="Wu Y."/>
            <person name="Wang L."/>
            <person name="Zhao S."/>
            <person name="Grierson D."/>
            <person name="Xu C."/>
            <person name="Chen K."/>
        </authorList>
    </citation>
    <scope>NUCLEOTIDE SEQUENCE [LARGE SCALE GENOMIC DNA]</scope>
    <source>
        <strain evidence="9">01-14</strain>
        <tissue evidence="9">Leaf</tissue>
    </source>
</reference>
<keyword evidence="6" id="KW-0442">Lipid degradation</keyword>
<comment type="similarity">
    <text evidence="2">Belongs to the 'GDSL' lipolytic enzyme family.</text>
</comment>
<dbReference type="PANTHER" id="PTHR45650">
    <property type="entry name" value="GDSL-LIKE LIPASE/ACYLHYDROLASE-RELATED"/>
    <property type="match status" value="1"/>
</dbReference>
<keyword evidence="10" id="KW-1185">Reference proteome</keyword>
<evidence type="ECO:0000256" key="7">
    <source>
        <dbReference type="ARBA" id="ARBA00023098"/>
    </source>
</evidence>
<evidence type="ECO:0000256" key="3">
    <source>
        <dbReference type="ARBA" id="ARBA00022525"/>
    </source>
</evidence>
<feature type="chain" id="PRO_5042861829" evidence="8">
    <location>
        <begin position="25"/>
        <end position="364"/>
    </location>
</feature>
<dbReference type="EMBL" id="JBCGBO010000001">
    <property type="protein sequence ID" value="KAK9229867.1"/>
    <property type="molecule type" value="Genomic_DNA"/>
</dbReference>
<keyword evidence="3" id="KW-0964">Secreted</keyword>
<evidence type="ECO:0000256" key="6">
    <source>
        <dbReference type="ARBA" id="ARBA00022963"/>
    </source>
</evidence>
<gene>
    <name evidence="9" type="ORF">WN944_022833</name>
</gene>
<evidence type="ECO:0000256" key="1">
    <source>
        <dbReference type="ARBA" id="ARBA00004613"/>
    </source>
</evidence>
<dbReference type="Pfam" id="PF00657">
    <property type="entry name" value="Lipase_GDSL"/>
    <property type="match status" value="1"/>
</dbReference>
<dbReference type="GO" id="GO:0016788">
    <property type="term" value="F:hydrolase activity, acting on ester bonds"/>
    <property type="evidence" value="ECO:0007669"/>
    <property type="project" value="InterPro"/>
</dbReference>